<organism evidence="5 12">
    <name type="scientific">Equus przewalskii</name>
    <name type="common">Przewalski's horse</name>
    <name type="synonym">Equus caballus przewalskii</name>
    <dbReference type="NCBI Taxonomy" id="9798"/>
    <lineage>
        <taxon>Eukaryota</taxon>
        <taxon>Metazoa</taxon>
        <taxon>Chordata</taxon>
        <taxon>Craniata</taxon>
        <taxon>Vertebrata</taxon>
        <taxon>Euteleostomi</taxon>
        <taxon>Mammalia</taxon>
        <taxon>Eutheria</taxon>
        <taxon>Laurasiatheria</taxon>
        <taxon>Perissodactyla</taxon>
        <taxon>Equidae</taxon>
        <taxon>Equus</taxon>
    </lineage>
</organism>
<dbReference type="Pfam" id="PF00617">
    <property type="entry name" value="RasGEF"/>
    <property type="match status" value="1"/>
</dbReference>
<evidence type="ECO:0000313" key="11">
    <source>
        <dbReference type="RefSeq" id="XP_070479897.1"/>
    </source>
</evidence>
<dbReference type="RefSeq" id="XP_070479893.1">
    <property type="nucleotide sequence ID" value="XM_070623792.1"/>
</dbReference>
<evidence type="ECO:0000256" key="2">
    <source>
        <dbReference type="PROSITE-ProRule" id="PRU00168"/>
    </source>
</evidence>
<evidence type="ECO:0000313" key="6">
    <source>
        <dbReference type="RefSeq" id="XP_070479892.1"/>
    </source>
</evidence>
<dbReference type="SUPFAM" id="SSF48366">
    <property type="entry name" value="Ras GEF"/>
    <property type="match status" value="1"/>
</dbReference>
<reference evidence="6 7" key="1">
    <citation type="submission" date="2025-05" db="UniProtKB">
        <authorList>
            <consortium name="RefSeq"/>
        </authorList>
    </citation>
    <scope>IDENTIFICATION</scope>
    <source>
        <tissue evidence="6 7">Blood</tissue>
    </source>
</reference>
<feature type="domain" description="Ras-GEF" evidence="4">
    <location>
        <begin position="1"/>
        <end position="103"/>
    </location>
</feature>
<evidence type="ECO:0000313" key="8">
    <source>
        <dbReference type="RefSeq" id="XP_070479894.1"/>
    </source>
</evidence>
<evidence type="ECO:0000256" key="3">
    <source>
        <dbReference type="SAM" id="MobiDB-lite"/>
    </source>
</evidence>
<dbReference type="RefSeq" id="XP_070479895.1">
    <property type="nucleotide sequence ID" value="XM_070623794.1"/>
</dbReference>
<dbReference type="RefSeq" id="XP_070479896.1">
    <property type="nucleotide sequence ID" value="XM_070623795.1"/>
</dbReference>
<evidence type="ECO:0000313" key="12">
    <source>
        <dbReference type="RefSeq" id="XP_070479898.1"/>
    </source>
</evidence>
<feature type="region of interest" description="Disordered" evidence="3">
    <location>
        <begin position="66"/>
        <end position="103"/>
    </location>
</feature>
<dbReference type="Gene3D" id="1.10.840.10">
    <property type="entry name" value="Ras guanine-nucleotide exchange factors catalytic domain"/>
    <property type="match status" value="1"/>
</dbReference>
<evidence type="ECO:0000313" key="7">
    <source>
        <dbReference type="RefSeq" id="XP_070479893.1"/>
    </source>
</evidence>
<dbReference type="RefSeq" id="XP_070479898.1">
    <property type="nucleotide sequence ID" value="XM_070623797.1"/>
</dbReference>
<dbReference type="InterPro" id="IPR008937">
    <property type="entry name" value="Ras-like_GEF"/>
</dbReference>
<gene>
    <name evidence="6 7 8 9 10 11 12 13" type="primary">LOC139083925</name>
</gene>
<dbReference type="RefSeq" id="XP_070479897.1">
    <property type="nucleotide sequence ID" value="XM_070623796.1"/>
</dbReference>
<evidence type="ECO:0000313" key="13">
    <source>
        <dbReference type="RefSeq" id="XP_070479900.1"/>
    </source>
</evidence>
<dbReference type="InterPro" id="IPR023578">
    <property type="entry name" value="Ras_GEF_dom_sf"/>
</dbReference>
<protein>
    <submittedName>
        <fullName evidence="6 7">Ral guanine nucleotide dissociation stimulator-like isoform X9</fullName>
    </submittedName>
</protein>
<evidence type="ECO:0000313" key="5">
    <source>
        <dbReference type="Proteomes" id="UP001652662"/>
    </source>
</evidence>
<keyword evidence="1 2" id="KW-0344">Guanine-nucleotide releasing factor</keyword>
<dbReference type="PANTHER" id="PTHR23113:SF35">
    <property type="entry name" value="RAL GUANINE NUCLEOTIDE DISSOCIATION STIMULATOR"/>
    <property type="match status" value="1"/>
</dbReference>
<dbReference type="GeneID" id="139083925"/>
<name>A0ABM4PRT1_EQUPR</name>
<dbReference type="PROSITE" id="PS50009">
    <property type="entry name" value="RASGEF_CAT"/>
    <property type="match status" value="1"/>
</dbReference>
<keyword evidence="5" id="KW-1185">Reference proteome</keyword>
<dbReference type="RefSeq" id="XP_070479894.1">
    <property type="nucleotide sequence ID" value="XM_070623793.1"/>
</dbReference>
<sequence>MTAQDRARVVELWIQVSKECQGLRNFPSLHAILSALQSCRIHRLKKTWGRVSRKSSQKFYKIVHQGPAGEQEAAHGGSDLFVGDPGDGSLDSPGEAAVAAAGH</sequence>
<dbReference type="RefSeq" id="XP_070479900.1">
    <property type="nucleotide sequence ID" value="XM_070623799.1"/>
</dbReference>
<dbReference type="Proteomes" id="UP001652662">
    <property type="component" value="Chromosome 6"/>
</dbReference>
<dbReference type="InterPro" id="IPR036964">
    <property type="entry name" value="RASGEF_cat_dom_sf"/>
</dbReference>
<evidence type="ECO:0000259" key="4">
    <source>
        <dbReference type="PROSITE" id="PS50009"/>
    </source>
</evidence>
<accession>A0ABM4PRT1</accession>
<evidence type="ECO:0000313" key="10">
    <source>
        <dbReference type="RefSeq" id="XP_070479896.1"/>
    </source>
</evidence>
<proteinExistence type="predicted"/>
<evidence type="ECO:0000256" key="1">
    <source>
        <dbReference type="ARBA" id="ARBA00022658"/>
    </source>
</evidence>
<evidence type="ECO:0000313" key="9">
    <source>
        <dbReference type="RefSeq" id="XP_070479895.1"/>
    </source>
</evidence>
<dbReference type="RefSeq" id="XP_070479892.1">
    <property type="nucleotide sequence ID" value="XM_070623791.1"/>
</dbReference>
<dbReference type="PANTHER" id="PTHR23113">
    <property type="entry name" value="GUANINE NUCLEOTIDE EXCHANGE FACTOR"/>
    <property type="match status" value="1"/>
</dbReference>
<dbReference type="InterPro" id="IPR001895">
    <property type="entry name" value="RASGEF_cat_dom"/>
</dbReference>
<feature type="compositionally biased region" description="Low complexity" evidence="3">
    <location>
        <begin position="83"/>
        <end position="94"/>
    </location>
</feature>